<proteinExistence type="predicted"/>
<sequence>MSDASRPELYPRYCFHLSPTDNAWCLLRTSEIHHLEQHAGFEGENFYFYKNLPIKWVRIVGVVVEINEYRNEASESGRRVYIVDDSSGACIEALVCTPTALYQEIDVGSVVDVKGRLSAFRDEKQIKIEKMGSVQSTAEELALWEKRAKFRREVLDRPWVLCKRDIRRCRREAETSEADAERKRKRLKAITEGVGRQAQPPKKQTAAAAKDKNKTRSDVAADLKDMIRNGAMTGKYNALGL</sequence>
<dbReference type="STRING" id="94208.A0A2S4KYF2"/>
<keyword evidence="2" id="KW-0158">Chromosome</keyword>
<dbReference type="Proteomes" id="UP000237481">
    <property type="component" value="Unassembled WGS sequence"/>
</dbReference>
<dbReference type="CDD" id="cd03524">
    <property type="entry name" value="RPA2_OBF_family"/>
    <property type="match status" value="1"/>
</dbReference>
<dbReference type="InterPro" id="IPR012340">
    <property type="entry name" value="NA-bd_OB-fold"/>
</dbReference>
<evidence type="ECO:0000256" key="4">
    <source>
        <dbReference type="SAM" id="MobiDB-lite"/>
    </source>
</evidence>
<evidence type="ECO:0000256" key="2">
    <source>
        <dbReference type="ARBA" id="ARBA00022454"/>
    </source>
</evidence>
<comment type="subcellular location">
    <subcellularLocation>
        <location evidence="1">Chromosome</location>
        <location evidence="1">Telomere</location>
    </subcellularLocation>
</comment>
<keyword evidence="7" id="KW-1185">Reference proteome</keyword>
<evidence type="ECO:0000313" key="6">
    <source>
        <dbReference type="EMBL" id="POR35214.1"/>
    </source>
</evidence>
<dbReference type="InterPro" id="IPR018856">
    <property type="entry name" value="Stn1_N"/>
</dbReference>
<gene>
    <name evidence="6" type="ORF">TPAR_04597</name>
</gene>
<name>A0A2S4KYF2_9HYPO</name>
<dbReference type="SUPFAM" id="SSF50249">
    <property type="entry name" value="Nucleic acid-binding proteins"/>
    <property type="match status" value="1"/>
</dbReference>
<evidence type="ECO:0000313" key="7">
    <source>
        <dbReference type="Proteomes" id="UP000237481"/>
    </source>
</evidence>
<dbReference type="EMBL" id="PKSG01000464">
    <property type="protein sequence ID" value="POR35214.1"/>
    <property type="molecule type" value="Genomic_DNA"/>
</dbReference>
<comment type="caution">
    <text evidence="6">The sequence shown here is derived from an EMBL/GenBank/DDBJ whole genome shotgun (WGS) entry which is preliminary data.</text>
</comment>
<organism evidence="6 7">
    <name type="scientific">Tolypocladium paradoxum</name>
    <dbReference type="NCBI Taxonomy" id="94208"/>
    <lineage>
        <taxon>Eukaryota</taxon>
        <taxon>Fungi</taxon>
        <taxon>Dikarya</taxon>
        <taxon>Ascomycota</taxon>
        <taxon>Pezizomycotina</taxon>
        <taxon>Sordariomycetes</taxon>
        <taxon>Hypocreomycetidae</taxon>
        <taxon>Hypocreales</taxon>
        <taxon>Ophiocordycipitaceae</taxon>
        <taxon>Tolypocladium</taxon>
    </lineage>
</organism>
<evidence type="ECO:0000256" key="3">
    <source>
        <dbReference type="ARBA" id="ARBA00022895"/>
    </source>
</evidence>
<protein>
    <submittedName>
        <fullName evidence="6">Protein stn1</fullName>
    </submittedName>
</protein>
<accession>A0A2S4KYF2</accession>
<feature type="compositionally biased region" description="Low complexity" evidence="4">
    <location>
        <begin position="197"/>
        <end position="208"/>
    </location>
</feature>
<dbReference type="OrthoDB" id="77828at2759"/>
<dbReference type="Pfam" id="PF10451">
    <property type="entry name" value="Stn1"/>
    <property type="match status" value="1"/>
</dbReference>
<feature type="compositionally biased region" description="Basic and acidic residues" evidence="4">
    <location>
        <begin position="209"/>
        <end position="219"/>
    </location>
</feature>
<reference evidence="6 7" key="1">
    <citation type="submission" date="2018-01" db="EMBL/GenBank/DDBJ databases">
        <title>Harnessing the power of phylogenomics to disentangle the directionality and signatures of interkingdom host jumping in the parasitic fungal genus Tolypocladium.</title>
        <authorList>
            <person name="Quandt C.A."/>
            <person name="Patterson W."/>
            <person name="Spatafora J.W."/>
        </authorList>
    </citation>
    <scope>NUCLEOTIDE SEQUENCE [LARGE SCALE GENOMIC DNA]</scope>
    <source>
        <strain evidence="6 7">NRBC 100945</strain>
    </source>
</reference>
<evidence type="ECO:0000259" key="5">
    <source>
        <dbReference type="Pfam" id="PF10451"/>
    </source>
</evidence>
<dbReference type="Gene3D" id="2.40.50.140">
    <property type="entry name" value="Nucleic acid-binding proteins"/>
    <property type="match status" value="1"/>
</dbReference>
<dbReference type="GO" id="GO:0000781">
    <property type="term" value="C:chromosome, telomeric region"/>
    <property type="evidence" value="ECO:0007669"/>
    <property type="project" value="UniProtKB-SubCell"/>
</dbReference>
<feature type="domain" description="CST complex subunit Stn1 N-terminal" evidence="5">
    <location>
        <begin position="37"/>
        <end position="212"/>
    </location>
</feature>
<dbReference type="AlphaFoldDB" id="A0A2S4KYF2"/>
<keyword evidence="3" id="KW-0779">Telomere</keyword>
<evidence type="ECO:0000256" key="1">
    <source>
        <dbReference type="ARBA" id="ARBA00004574"/>
    </source>
</evidence>
<feature type="region of interest" description="Disordered" evidence="4">
    <location>
        <begin position="189"/>
        <end position="219"/>
    </location>
</feature>